<dbReference type="Pfam" id="PF01938">
    <property type="entry name" value="TRAM"/>
    <property type="match status" value="1"/>
</dbReference>
<name>A0A6G7PXV5_9BACT</name>
<keyword evidence="1 3" id="KW-0808">Transferase</keyword>
<dbReference type="InterPro" id="IPR029063">
    <property type="entry name" value="SAM-dependent_MTases_sf"/>
</dbReference>
<evidence type="ECO:0000256" key="2">
    <source>
        <dbReference type="PROSITE-ProRule" id="PRU10015"/>
    </source>
</evidence>
<evidence type="ECO:0000313" key="4">
    <source>
        <dbReference type="Proteomes" id="UP000502179"/>
    </source>
</evidence>
<feature type="binding site" evidence="1">
    <location>
        <position position="321"/>
    </location>
    <ligand>
        <name>S-adenosyl-L-methionine</name>
        <dbReference type="ChEBI" id="CHEBI:59789"/>
    </ligand>
</feature>
<dbReference type="PANTHER" id="PTHR11061:SF30">
    <property type="entry name" value="TRNA (URACIL(54)-C(5))-METHYLTRANSFERASE"/>
    <property type="match status" value="1"/>
</dbReference>
<feature type="active site" description="Nucleophile" evidence="1">
    <location>
        <position position="395"/>
    </location>
</feature>
<dbReference type="EMBL" id="CP048877">
    <property type="protein sequence ID" value="QIJ72417.1"/>
    <property type="molecule type" value="Genomic_DNA"/>
</dbReference>
<dbReference type="InterPro" id="IPR012340">
    <property type="entry name" value="NA-bd_OB-fold"/>
</dbReference>
<protein>
    <submittedName>
        <fullName evidence="3">23S rRNA (Uracil(1939)-C(5))-methyltransferase RlmD</fullName>
        <ecNumber evidence="3">2.1.1.190</ecNumber>
    </submittedName>
</protein>
<dbReference type="Proteomes" id="UP000502179">
    <property type="component" value="Chromosome"/>
</dbReference>
<sequence>MRQKFEKIKIEKLVYGGDGLGHLADGRVVFVPDTLPEEEIEIRIKRLEGDYALGEVKEILRSSDWRISPACEYLPHCGGCQWQHISYEGQLRLKEEILKETLARIAGLSPNLVRKIVPSPETFSYRHKLQFHVQAETGALGFLKRRSHRLVPIKRCLLAREEINDVLKTLSLSRAWMRLAQVAKRVDLAVSPLEGRVVFLVWLKLRPNLETIKEFLAEVPKIKAFFYWLRGPTPEGPFPSEASWQGRRVFPIPKDLLGLERDQVFVAAPKVFTQANWSVNLRLIDYVLSLAQGESALDLHCGMGNFIIPLATQVKRALGVDLDNRAIDDALENRRLWGLDNLQFERLSAAECLWKLTKEAERFDTVLLDPPRSGCKEVIRFLPEVAPEKIIYISCDPPTLARDLRLLQEVGYQVSHVKPFDMFPQTFHLETVTLLRRA</sequence>
<gene>
    <name evidence="3" type="primary">rlmD</name>
    <name evidence="3" type="ORF">G4V39_09105</name>
</gene>
<feature type="binding site" evidence="1">
    <location>
        <position position="369"/>
    </location>
    <ligand>
        <name>S-adenosyl-L-methionine</name>
        <dbReference type="ChEBI" id="CHEBI:59789"/>
    </ligand>
</feature>
<dbReference type="PANTHER" id="PTHR11061">
    <property type="entry name" value="RNA M5U METHYLTRANSFERASE"/>
    <property type="match status" value="1"/>
</dbReference>
<dbReference type="KEGG" id="tav:G4V39_09105"/>
<dbReference type="RefSeq" id="WP_166032634.1">
    <property type="nucleotide sequence ID" value="NZ_CP048877.1"/>
</dbReference>
<dbReference type="GO" id="GO:0070475">
    <property type="term" value="P:rRNA base methylation"/>
    <property type="evidence" value="ECO:0007669"/>
    <property type="project" value="TreeGrafter"/>
</dbReference>
<dbReference type="Gene3D" id="3.40.50.150">
    <property type="entry name" value="Vaccinia Virus protein VP39"/>
    <property type="match status" value="1"/>
</dbReference>
<evidence type="ECO:0000313" key="3">
    <source>
        <dbReference type="EMBL" id="QIJ72417.1"/>
    </source>
</evidence>
<keyword evidence="1" id="KW-0949">S-adenosyl-L-methionine</keyword>
<keyword evidence="4" id="KW-1185">Reference proteome</keyword>
<dbReference type="PROSITE" id="PS50926">
    <property type="entry name" value="TRAM"/>
    <property type="match status" value="1"/>
</dbReference>
<reference evidence="3 4" key="1">
    <citation type="submission" date="2020-02" db="EMBL/GenBank/DDBJ databases">
        <title>Genome analysis of Thermosulfuriphilus ammonigenes ST65T, an anaerobic thermophilic chemolithoautotrophic bacterium isolated from a deep-sea hydrothermal vent.</title>
        <authorList>
            <person name="Slobodkina G."/>
            <person name="Allioux M."/>
            <person name="Merkel A."/>
            <person name="Alain K."/>
            <person name="Jebbar M."/>
            <person name="Slobodkin A."/>
        </authorList>
    </citation>
    <scope>NUCLEOTIDE SEQUENCE [LARGE SCALE GENOMIC DNA]</scope>
    <source>
        <strain evidence="3 4">ST65</strain>
    </source>
</reference>
<feature type="active site" evidence="2">
    <location>
        <position position="395"/>
    </location>
</feature>
<keyword evidence="1 3" id="KW-0489">Methyltransferase</keyword>
<feature type="binding site" evidence="1">
    <location>
        <position position="274"/>
    </location>
    <ligand>
        <name>S-adenosyl-L-methionine</name>
        <dbReference type="ChEBI" id="CHEBI:59789"/>
    </ligand>
</feature>
<comment type="caution">
    <text evidence="1">Lacks conserved residue(s) required for the propagation of feature annotation.</text>
</comment>
<dbReference type="NCBIfam" id="TIGR00479">
    <property type="entry name" value="rumA"/>
    <property type="match status" value="1"/>
</dbReference>
<dbReference type="InterPro" id="IPR002792">
    <property type="entry name" value="TRAM_dom"/>
</dbReference>
<dbReference type="PROSITE" id="PS51687">
    <property type="entry name" value="SAM_MT_RNA_M5U"/>
    <property type="match status" value="1"/>
</dbReference>
<dbReference type="InterPro" id="IPR030390">
    <property type="entry name" value="MeTrfase_TrmA_AS"/>
</dbReference>
<dbReference type="PROSITE" id="PS01231">
    <property type="entry name" value="TRMA_2"/>
    <property type="match status" value="1"/>
</dbReference>
<dbReference type="InterPro" id="IPR010280">
    <property type="entry name" value="U5_MeTrfase_fam"/>
</dbReference>
<dbReference type="SUPFAM" id="SSF53335">
    <property type="entry name" value="S-adenosyl-L-methionine-dependent methyltransferases"/>
    <property type="match status" value="1"/>
</dbReference>
<evidence type="ECO:0000256" key="1">
    <source>
        <dbReference type="PROSITE-ProRule" id="PRU01024"/>
    </source>
</evidence>
<accession>A0A6G7PXV5</accession>
<dbReference type="Pfam" id="PF05958">
    <property type="entry name" value="tRNA_U5-meth_tr"/>
    <property type="match status" value="1"/>
</dbReference>
<dbReference type="GO" id="GO:0070041">
    <property type="term" value="F:rRNA (uridine-C5-)-methyltransferase activity"/>
    <property type="evidence" value="ECO:0007669"/>
    <property type="project" value="TreeGrafter"/>
</dbReference>
<dbReference type="EC" id="2.1.1.190" evidence="3"/>
<dbReference type="Gene3D" id="2.40.50.140">
    <property type="entry name" value="Nucleic acid-binding proteins"/>
    <property type="match status" value="1"/>
</dbReference>
<proteinExistence type="inferred from homology"/>
<dbReference type="InterPro" id="IPR030391">
    <property type="entry name" value="MeTrfase_TrmA_CS"/>
</dbReference>
<organism evidence="3 4">
    <name type="scientific">Thermosulfuriphilus ammonigenes</name>
    <dbReference type="NCBI Taxonomy" id="1936021"/>
    <lineage>
        <taxon>Bacteria</taxon>
        <taxon>Pseudomonadati</taxon>
        <taxon>Thermodesulfobacteriota</taxon>
        <taxon>Thermodesulfobacteria</taxon>
        <taxon>Thermodesulfobacteriales</taxon>
        <taxon>Thermodesulfobacteriaceae</taxon>
        <taxon>Thermosulfuriphilus</taxon>
    </lineage>
</organism>
<dbReference type="SUPFAM" id="SSF50249">
    <property type="entry name" value="Nucleic acid-binding proteins"/>
    <property type="match status" value="1"/>
</dbReference>
<dbReference type="Gene3D" id="2.40.50.1070">
    <property type="match status" value="1"/>
</dbReference>
<dbReference type="PROSITE" id="PS01230">
    <property type="entry name" value="TRMA_1"/>
    <property type="match status" value="1"/>
</dbReference>
<dbReference type="AlphaFoldDB" id="A0A6G7PXV5"/>
<dbReference type="CDD" id="cd02440">
    <property type="entry name" value="AdoMet_MTases"/>
    <property type="match status" value="1"/>
</dbReference>
<comment type="similarity">
    <text evidence="1">Belongs to the class I-like SAM-binding methyltransferase superfamily. RNA M5U methyltransferase family.</text>
</comment>